<dbReference type="AlphaFoldDB" id="A0A508WPZ4"/>
<evidence type="ECO:0000313" key="1">
    <source>
        <dbReference type="EMBL" id="VTZ59560.1"/>
    </source>
</evidence>
<accession>A0A508WPZ4</accession>
<name>A0A508WPZ4_9HYPH</name>
<protein>
    <submittedName>
        <fullName evidence="1">Uncharacterized protein</fullName>
    </submittedName>
</protein>
<organism evidence="1">
    <name type="scientific">Sinorhizobium medicae</name>
    <dbReference type="NCBI Taxonomy" id="110321"/>
    <lineage>
        <taxon>Bacteria</taxon>
        <taxon>Pseudomonadati</taxon>
        <taxon>Pseudomonadota</taxon>
        <taxon>Alphaproteobacteria</taxon>
        <taxon>Hyphomicrobiales</taxon>
        <taxon>Rhizobiaceae</taxon>
        <taxon>Sinorhizobium/Ensifer group</taxon>
        <taxon>Sinorhizobium</taxon>
    </lineage>
</organism>
<dbReference type="Proteomes" id="UP000507954">
    <property type="component" value="Unassembled WGS sequence"/>
</dbReference>
<proteinExistence type="predicted"/>
<dbReference type="EMBL" id="CABFNB010000016">
    <property type="protein sequence ID" value="VTZ59560.1"/>
    <property type="molecule type" value="Genomic_DNA"/>
</dbReference>
<reference evidence="1" key="1">
    <citation type="submission" date="2019-06" db="EMBL/GenBank/DDBJ databases">
        <authorList>
            <person name="Le Quere A."/>
            <person name="Colella S."/>
        </authorList>
    </citation>
    <scope>NUCLEOTIDE SEQUENCE</scope>
    <source>
        <strain evidence="1">EmedicaeMD41</strain>
    </source>
</reference>
<sequence>MRDLRFLDESRFPNLTSDQREQFASVAAGPEIVSWMRLITWLVPRLDSLPKQIRYKSFAVLASLVNTAKLNGVDPENACRCAGTHSSPAK</sequence>
<gene>
    <name evidence="1" type="ORF">EMEDMD4_1120006</name>
</gene>